<keyword evidence="9" id="KW-0963">Cytoplasm</keyword>
<evidence type="ECO:0000256" key="15">
    <source>
        <dbReference type="RuleBase" id="RU363088"/>
    </source>
</evidence>
<dbReference type="InterPro" id="IPR056565">
    <property type="entry name" value="Fn3_ATF7IP"/>
</dbReference>
<reference evidence="19 20" key="2">
    <citation type="submission" date="2019-01" db="EMBL/GenBank/DDBJ databases">
        <title>A chromosome length genome reference of the Java medaka (oryzias javanicus).</title>
        <authorList>
            <person name="Herpin A."/>
            <person name="Takehana Y."/>
            <person name="Naruse K."/>
            <person name="Ansai S."/>
            <person name="Kawaguchi M."/>
        </authorList>
    </citation>
    <scope>NUCLEOTIDE SEQUENCE [LARGE SCALE GENOMIC DNA]</scope>
    <source>
        <strain evidence="19">RS831</strain>
        <tissue evidence="19">Whole body</tissue>
    </source>
</reference>
<dbReference type="Gene3D" id="1.20.140.150">
    <property type="match status" value="1"/>
</dbReference>
<keyword evidence="13 15" id="KW-0472">Membrane</keyword>
<accession>A0A437D331</accession>
<reference evidence="19 20" key="1">
    <citation type="submission" date="2018-11" db="EMBL/GenBank/DDBJ databases">
        <authorList>
            <person name="Lopez-Roques C."/>
            <person name="Donnadieu C."/>
            <person name="Bouchez O."/>
            <person name="Klopp C."/>
            <person name="Cabau C."/>
            <person name="Zahm M."/>
        </authorList>
    </citation>
    <scope>NUCLEOTIDE SEQUENCE [LARGE SCALE GENOMIC DNA]</scope>
    <source>
        <strain evidence="19">RS831</strain>
        <tissue evidence="19">Whole body</tissue>
    </source>
</reference>
<keyword evidence="12" id="KW-0333">Golgi apparatus</keyword>
<feature type="region of interest" description="Disordered" evidence="16">
    <location>
        <begin position="512"/>
        <end position="532"/>
    </location>
</feature>
<dbReference type="FunFam" id="1.20.140.150:FF:000023">
    <property type="entry name" value="Epithelial membrane protein 2"/>
    <property type="match status" value="1"/>
</dbReference>
<evidence type="ECO:0000256" key="4">
    <source>
        <dbReference type="ARBA" id="ARBA00004556"/>
    </source>
</evidence>
<dbReference type="PANTHER" id="PTHR10671:SF32">
    <property type="entry name" value="EPITHELIAL MEMBRANE PROTEIN 2"/>
    <property type="match status" value="1"/>
</dbReference>
<protein>
    <recommendedName>
        <fullName evidence="7">Epithelial membrane protein 2</fullName>
    </recommendedName>
</protein>
<keyword evidence="11 15" id="KW-1133">Transmembrane helix</keyword>
<evidence type="ECO:0000256" key="8">
    <source>
        <dbReference type="ARBA" id="ARBA00022475"/>
    </source>
</evidence>
<keyword evidence="14" id="KW-0539">Nucleus</keyword>
<dbReference type="Proteomes" id="UP000283210">
    <property type="component" value="Chromosome 8"/>
</dbReference>
<evidence type="ECO:0000256" key="6">
    <source>
        <dbReference type="ARBA" id="ARBA00006864"/>
    </source>
</evidence>
<evidence type="ECO:0000256" key="11">
    <source>
        <dbReference type="ARBA" id="ARBA00022989"/>
    </source>
</evidence>
<evidence type="ECO:0000313" key="20">
    <source>
        <dbReference type="Proteomes" id="UP000283210"/>
    </source>
</evidence>
<feature type="transmembrane region" description="Helical" evidence="15">
    <location>
        <begin position="142"/>
        <end position="161"/>
    </location>
</feature>
<comment type="similarity">
    <text evidence="6 15">Belongs to the PMP-22/EMP/MP20 family.</text>
</comment>
<evidence type="ECO:0000256" key="12">
    <source>
        <dbReference type="ARBA" id="ARBA00023034"/>
    </source>
</evidence>
<evidence type="ECO:0000256" key="16">
    <source>
        <dbReference type="SAM" id="MobiDB-lite"/>
    </source>
</evidence>
<evidence type="ECO:0000256" key="7">
    <source>
        <dbReference type="ARBA" id="ARBA00013552"/>
    </source>
</evidence>
<feature type="transmembrane region" description="Helical" evidence="15">
    <location>
        <begin position="99"/>
        <end position="122"/>
    </location>
</feature>
<evidence type="ECO:0000256" key="13">
    <source>
        <dbReference type="ARBA" id="ARBA00023136"/>
    </source>
</evidence>
<feature type="chain" id="PRO_5019513070" description="Epithelial membrane protein 2" evidence="17">
    <location>
        <begin position="17"/>
        <end position="660"/>
    </location>
</feature>
<feature type="domain" description="Activating transcription factor 7-interacting protein Fn3" evidence="18">
    <location>
        <begin position="554"/>
        <end position="654"/>
    </location>
</feature>
<evidence type="ECO:0000256" key="2">
    <source>
        <dbReference type="ARBA" id="ARBA00004221"/>
    </source>
</evidence>
<dbReference type="PANTHER" id="PTHR10671">
    <property type="entry name" value="EPITHELIAL MEMBRANE PROTEIN-RELATED"/>
    <property type="match status" value="1"/>
</dbReference>
<evidence type="ECO:0000256" key="14">
    <source>
        <dbReference type="ARBA" id="ARBA00023242"/>
    </source>
</evidence>
<dbReference type="PRINTS" id="PR01453">
    <property type="entry name" value="EPMEMFAMILY"/>
</dbReference>
<dbReference type="Pfam" id="PF16794">
    <property type="entry name" value="fn3_4"/>
    <property type="match status" value="1"/>
</dbReference>
<dbReference type="OrthoDB" id="2434995at2759"/>
<dbReference type="EMBL" id="CM012444">
    <property type="protein sequence ID" value="RVE69288.1"/>
    <property type="molecule type" value="Genomic_DNA"/>
</dbReference>
<keyword evidence="17" id="KW-0732">Signal</keyword>
<sequence length="660" mass="74320">MFIILAFIILFHLAGAILLFVSTIHNAWWVVSPAGREVIYADLWYSCNSTCYPVENSHTVDAAYLQAVQATMILSTILCCISFFTFILQLFRIKQGERFIFTAIIELLASLCVMIAASIYTAQNRSFHVTSLHQGSYGSSYILAWVSFPMTFFSGLMYLVLRKRGSNACESSFFSDLLRKAELKTKKLKYGCSILFCNSCKKLLKLFESHFKYVRFIKHARSSHAGRRVIQVIWKTQAIQTEAKGLQSDPQMAKYLLDLQMDKSSPDLPLNDPKSEKKRFSQSEVQNLVEMEVQSAVKRKEMELQGLIDGIKEINHEADFESLMQKLQARIDTVSRKADKAFVYLTASQNTCPCPADIPRKDQDDESMETGSQTKTLEFKTTKNGEIKQIINKIRGALERLRSEKDVLLASVSGLNAEAFPPFLTPYGPAKIKKCPDVKTPVKEEPQQHDETVNQTLEPKAKKIKTEVLEKSSPVVMEQTSHQIVKKETHTEETLEQLDKPEDNLLKIKADPECSYTPEGNDGSSDQQELLSYPPLPSVPFPLVLSIEAASYSIPQKVEVNLALIRNPTRLSVLWNVTEVDPCAPPMESYTIFLTMEKVKGSGIFSDWMTYNRVEAKALPMCALIKKYKPGHKVCAAVMGKDAFGRYGPYSKVVAATIPE</sequence>
<keyword evidence="20" id="KW-1185">Reference proteome</keyword>
<dbReference type="GO" id="GO:0005634">
    <property type="term" value="C:nucleus"/>
    <property type="evidence" value="ECO:0007669"/>
    <property type="project" value="UniProtKB-SubCell"/>
</dbReference>
<comment type="subcellular location">
    <subcellularLocation>
        <location evidence="2">Apical cell membrane</location>
    </subcellularLocation>
    <subcellularLocation>
        <location evidence="4">Cytoplasm</location>
        <location evidence="4">Perinuclear region</location>
    </subcellularLocation>
    <subcellularLocation>
        <location evidence="5">Golgi apparatus membrane</location>
        <topology evidence="5">Multi-pass membrane protein</topology>
    </subcellularLocation>
    <subcellularLocation>
        <location evidence="3">Membrane raft</location>
    </subcellularLocation>
    <subcellularLocation>
        <location evidence="15">Membrane</location>
        <topology evidence="15">Multi-pass membrane protein</topology>
    </subcellularLocation>
    <subcellularLocation>
        <location evidence="1">Nucleus</location>
    </subcellularLocation>
</comment>
<dbReference type="GO" id="GO:0048471">
    <property type="term" value="C:perinuclear region of cytoplasm"/>
    <property type="evidence" value="ECO:0007669"/>
    <property type="project" value="UniProtKB-SubCell"/>
</dbReference>
<name>A0A437D331_ORYJA</name>
<dbReference type="InterPro" id="IPR050579">
    <property type="entry name" value="PMP-22/EMP/MP20-like"/>
</dbReference>
<dbReference type="AlphaFoldDB" id="A0A437D331"/>
<evidence type="ECO:0000259" key="18">
    <source>
        <dbReference type="Pfam" id="PF16794"/>
    </source>
</evidence>
<evidence type="ECO:0000256" key="9">
    <source>
        <dbReference type="ARBA" id="ARBA00022490"/>
    </source>
</evidence>
<dbReference type="GO" id="GO:0000139">
    <property type="term" value="C:Golgi membrane"/>
    <property type="evidence" value="ECO:0007669"/>
    <property type="project" value="UniProtKB-SubCell"/>
</dbReference>
<evidence type="ECO:0000256" key="17">
    <source>
        <dbReference type="SAM" id="SignalP"/>
    </source>
</evidence>
<evidence type="ECO:0000313" key="19">
    <source>
        <dbReference type="EMBL" id="RVE69288.1"/>
    </source>
</evidence>
<comment type="caution">
    <text evidence="15">Lacks conserved residue(s) required for the propagation of feature annotation.</text>
</comment>
<feature type="signal peptide" evidence="17">
    <location>
        <begin position="1"/>
        <end position="16"/>
    </location>
</feature>
<feature type="region of interest" description="Disordered" evidence="16">
    <location>
        <begin position="471"/>
        <end position="495"/>
    </location>
</feature>
<evidence type="ECO:0000256" key="3">
    <source>
        <dbReference type="ARBA" id="ARBA00004285"/>
    </source>
</evidence>
<dbReference type="GO" id="GO:0016324">
    <property type="term" value="C:apical plasma membrane"/>
    <property type="evidence" value="ECO:0007669"/>
    <property type="project" value="UniProtKB-SubCell"/>
</dbReference>
<feature type="transmembrane region" description="Helical" evidence="15">
    <location>
        <begin position="63"/>
        <end position="87"/>
    </location>
</feature>
<proteinExistence type="inferred from homology"/>
<keyword evidence="8" id="KW-1003">Cell membrane</keyword>
<feature type="compositionally biased region" description="Basic and acidic residues" evidence="16">
    <location>
        <begin position="485"/>
        <end position="495"/>
    </location>
</feature>
<evidence type="ECO:0000256" key="5">
    <source>
        <dbReference type="ARBA" id="ARBA00004653"/>
    </source>
</evidence>
<dbReference type="GO" id="GO:0045121">
    <property type="term" value="C:membrane raft"/>
    <property type="evidence" value="ECO:0007669"/>
    <property type="project" value="UniProtKB-SubCell"/>
</dbReference>
<dbReference type="InterPro" id="IPR004031">
    <property type="entry name" value="PMP22/EMP/MP20/Claudin"/>
</dbReference>
<dbReference type="Pfam" id="PF00822">
    <property type="entry name" value="PMP22_Claudin"/>
    <property type="match status" value="1"/>
</dbReference>
<evidence type="ECO:0000256" key="1">
    <source>
        <dbReference type="ARBA" id="ARBA00004123"/>
    </source>
</evidence>
<gene>
    <name evidence="19" type="ORF">OJAV_G00076360</name>
</gene>
<evidence type="ECO:0000256" key="10">
    <source>
        <dbReference type="ARBA" id="ARBA00022692"/>
    </source>
</evidence>
<organism evidence="19 20">
    <name type="scientific">Oryzias javanicus</name>
    <name type="common">Javanese ricefish</name>
    <name type="synonym">Aplocheilus javanicus</name>
    <dbReference type="NCBI Taxonomy" id="123683"/>
    <lineage>
        <taxon>Eukaryota</taxon>
        <taxon>Metazoa</taxon>
        <taxon>Chordata</taxon>
        <taxon>Craniata</taxon>
        <taxon>Vertebrata</taxon>
        <taxon>Euteleostomi</taxon>
        <taxon>Actinopterygii</taxon>
        <taxon>Neopterygii</taxon>
        <taxon>Teleostei</taxon>
        <taxon>Neoteleostei</taxon>
        <taxon>Acanthomorphata</taxon>
        <taxon>Ovalentaria</taxon>
        <taxon>Atherinomorphae</taxon>
        <taxon>Beloniformes</taxon>
        <taxon>Adrianichthyidae</taxon>
        <taxon>Oryziinae</taxon>
        <taxon>Oryzias</taxon>
    </lineage>
</organism>
<dbReference type="InterPro" id="IPR004032">
    <property type="entry name" value="PMP22_EMP_MP20"/>
</dbReference>
<keyword evidence="10 15" id="KW-0812">Transmembrane</keyword>